<dbReference type="EMBL" id="QUSW01000007">
    <property type="protein sequence ID" value="RQP22490.1"/>
    <property type="molecule type" value="Genomic_DNA"/>
</dbReference>
<protein>
    <recommendedName>
        <fullName evidence="1">MoxR-vWA-beta-propeller ternary system domain-containing protein</fullName>
    </recommendedName>
</protein>
<dbReference type="Pfam" id="PF19921">
    <property type="entry name" value="bpX5"/>
    <property type="match status" value="1"/>
</dbReference>
<name>A0A3N7HK87_9BURK</name>
<feature type="domain" description="MoxR-vWA-beta-propeller ternary system" evidence="1">
    <location>
        <begin position="8"/>
        <end position="142"/>
    </location>
</feature>
<evidence type="ECO:0000313" key="2">
    <source>
        <dbReference type="EMBL" id="RQP22490.1"/>
    </source>
</evidence>
<dbReference type="Proteomes" id="UP000267464">
    <property type="component" value="Unassembled WGS sequence"/>
</dbReference>
<reference evidence="2 3" key="2">
    <citation type="submission" date="2018-12" db="EMBL/GenBank/DDBJ databases">
        <title>Rhizobacter gummiphilus sp. nov., a rubber-degrading bacterium isolated from the soil of a botanical garden in Japan.</title>
        <authorList>
            <person name="Shunsuke S.S."/>
        </authorList>
    </citation>
    <scope>NUCLEOTIDE SEQUENCE [LARGE SCALE GENOMIC DNA]</scope>
    <source>
        <strain evidence="2 3">S-16</strain>
    </source>
</reference>
<evidence type="ECO:0000313" key="3">
    <source>
        <dbReference type="Proteomes" id="UP000267464"/>
    </source>
</evidence>
<proteinExistence type="predicted"/>
<dbReference type="OrthoDB" id="6637315at2"/>
<dbReference type="RefSeq" id="WP_124542712.1">
    <property type="nucleotide sequence ID" value="NZ_QUSW01000007.1"/>
</dbReference>
<reference evidence="2 3" key="1">
    <citation type="submission" date="2018-08" db="EMBL/GenBank/DDBJ databases">
        <authorList>
            <person name="Khan S.A."/>
            <person name="Jeon C.O."/>
            <person name="Chun B.H."/>
            <person name="Jeong S.E."/>
        </authorList>
    </citation>
    <scope>NUCLEOTIDE SEQUENCE [LARGE SCALE GENOMIC DNA]</scope>
    <source>
        <strain evidence="2 3">S-16</strain>
    </source>
</reference>
<evidence type="ECO:0000259" key="1">
    <source>
        <dbReference type="Pfam" id="PF19921"/>
    </source>
</evidence>
<dbReference type="AlphaFoldDB" id="A0A3N7HK87"/>
<accession>A0A3N7HK87</accession>
<sequence length="150" mass="16248">MSLAGRFDWRWAGQPEPAPARAVVAFGPAARRLHARLQLMSAEEQARLHATASRDVMVVSGATAALPWIDGAAYAAPCPEAPNLWLPTLRRPDVACDLLAIALDRRHQRKPLLLWPDPSVLVPMDRQLPVSAALLARIAALWDDQPGAAA</sequence>
<gene>
    <name evidence="2" type="ORF">DZC73_22880</name>
</gene>
<comment type="caution">
    <text evidence="2">The sequence shown here is derived from an EMBL/GenBank/DDBJ whole genome shotgun (WGS) entry which is preliminary data.</text>
</comment>
<dbReference type="InterPro" id="IPR045548">
    <property type="entry name" value="bpX5"/>
</dbReference>
<keyword evidence="3" id="KW-1185">Reference proteome</keyword>
<organism evidence="2 3">
    <name type="scientific">Piscinibacter terrae</name>
    <dbReference type="NCBI Taxonomy" id="2496871"/>
    <lineage>
        <taxon>Bacteria</taxon>
        <taxon>Pseudomonadati</taxon>
        <taxon>Pseudomonadota</taxon>
        <taxon>Betaproteobacteria</taxon>
        <taxon>Burkholderiales</taxon>
        <taxon>Sphaerotilaceae</taxon>
        <taxon>Piscinibacter</taxon>
    </lineage>
</organism>